<keyword evidence="2" id="KW-0812">Transmembrane</keyword>
<feature type="region of interest" description="Disordered" evidence="1">
    <location>
        <begin position="331"/>
        <end position="358"/>
    </location>
</feature>
<proteinExistence type="predicted"/>
<dbReference type="EMBL" id="JAAMPI010002435">
    <property type="protein sequence ID" value="KAF4613411.1"/>
    <property type="molecule type" value="Genomic_DNA"/>
</dbReference>
<dbReference type="OrthoDB" id="3917128at2759"/>
<keyword evidence="5" id="KW-1185">Reference proteome</keyword>
<evidence type="ECO:0000313" key="4">
    <source>
        <dbReference type="EMBL" id="KAF4613411.1"/>
    </source>
</evidence>
<dbReference type="AlphaFoldDB" id="A0A8H4QM48"/>
<keyword evidence="2" id="KW-1133">Transmembrane helix</keyword>
<keyword evidence="3" id="KW-0732">Signal</keyword>
<reference evidence="4 5" key="1">
    <citation type="submission" date="2020-03" db="EMBL/GenBank/DDBJ databases">
        <title>Draft Genome Sequence of Cudoniella acicularis.</title>
        <authorList>
            <person name="Buettner E."/>
            <person name="Kellner H."/>
        </authorList>
    </citation>
    <scope>NUCLEOTIDE SEQUENCE [LARGE SCALE GENOMIC DNA]</scope>
    <source>
        <strain evidence="4 5">DSM 108380</strain>
    </source>
</reference>
<organism evidence="4 5">
    <name type="scientific">Cudoniella acicularis</name>
    <dbReference type="NCBI Taxonomy" id="354080"/>
    <lineage>
        <taxon>Eukaryota</taxon>
        <taxon>Fungi</taxon>
        <taxon>Dikarya</taxon>
        <taxon>Ascomycota</taxon>
        <taxon>Pezizomycotina</taxon>
        <taxon>Leotiomycetes</taxon>
        <taxon>Helotiales</taxon>
        <taxon>Tricladiaceae</taxon>
        <taxon>Cudoniella</taxon>
    </lineage>
</organism>
<feature type="signal peptide" evidence="3">
    <location>
        <begin position="1"/>
        <end position="20"/>
    </location>
</feature>
<comment type="caution">
    <text evidence="4">The sequence shown here is derived from an EMBL/GenBank/DDBJ whole genome shotgun (WGS) entry which is preliminary data.</text>
</comment>
<accession>A0A8H4QM48</accession>
<feature type="chain" id="PRO_5034987197" evidence="3">
    <location>
        <begin position="21"/>
        <end position="358"/>
    </location>
</feature>
<dbReference type="Proteomes" id="UP000566819">
    <property type="component" value="Unassembled WGS sequence"/>
</dbReference>
<evidence type="ECO:0000256" key="1">
    <source>
        <dbReference type="SAM" id="MobiDB-lite"/>
    </source>
</evidence>
<evidence type="ECO:0000256" key="2">
    <source>
        <dbReference type="SAM" id="Phobius"/>
    </source>
</evidence>
<sequence>MTPAVRFFALAVAFSVPLHALSRGIKWLDEGRSVLIRLDIPGLPLWNQEEHIGEDKPSALILNFTVTPDRHTLLLQDQAILPLSDPNAPPRINAPQTPETIAEFENRKSTDYDNLPFFALDYERIVHPRDDPSIQYYNYVPSLTLNLLGAGIEGYNTLLKQSDQLVIKITLKDYNAYNGGKTTNPPIHLFEVTHVRLWERWPNNPWIGPDELSECTSWSWRCEEFGDTPWYRYIYRKDFDRYGKIGSLRHAFLQRWGTLNERLGFWRVVLLLSVAVTMTVSPIVYCVYKAGNAIKRVYNFRTRVSKWELDDEEVEGLLVGDDFEVKYEKDHVREGEDSSTLEKPLPPVPTGQATSTSS</sequence>
<evidence type="ECO:0000256" key="3">
    <source>
        <dbReference type="SAM" id="SignalP"/>
    </source>
</evidence>
<evidence type="ECO:0000313" key="5">
    <source>
        <dbReference type="Proteomes" id="UP000566819"/>
    </source>
</evidence>
<feature type="transmembrane region" description="Helical" evidence="2">
    <location>
        <begin position="264"/>
        <end position="288"/>
    </location>
</feature>
<name>A0A8H4QM48_9HELO</name>
<gene>
    <name evidence="4" type="ORF">G7Y89_g15476</name>
</gene>
<keyword evidence="2" id="KW-0472">Membrane</keyword>
<protein>
    <submittedName>
        <fullName evidence="4">Uncharacterized protein</fullName>
    </submittedName>
</protein>